<dbReference type="AlphaFoldDB" id="A0AA38RQQ8"/>
<evidence type="ECO:0000313" key="18">
    <source>
        <dbReference type="EMBL" id="KAJ9137212.1"/>
    </source>
</evidence>
<feature type="transmembrane region" description="Helical" evidence="15">
    <location>
        <begin position="97"/>
        <end position="121"/>
    </location>
</feature>
<feature type="transmembrane region" description="Helical" evidence="15">
    <location>
        <begin position="133"/>
        <end position="152"/>
    </location>
</feature>
<evidence type="ECO:0000256" key="15">
    <source>
        <dbReference type="SAM" id="Phobius"/>
    </source>
</evidence>
<accession>A0AA38RQQ8</accession>
<organism evidence="18 19">
    <name type="scientific">Coniochaeta hoffmannii</name>
    <dbReference type="NCBI Taxonomy" id="91930"/>
    <lineage>
        <taxon>Eukaryota</taxon>
        <taxon>Fungi</taxon>
        <taxon>Dikarya</taxon>
        <taxon>Ascomycota</taxon>
        <taxon>Pezizomycotina</taxon>
        <taxon>Sordariomycetes</taxon>
        <taxon>Sordariomycetidae</taxon>
        <taxon>Coniochaetales</taxon>
        <taxon>Coniochaetaceae</taxon>
        <taxon>Coniochaeta</taxon>
    </lineage>
</organism>
<evidence type="ECO:0000256" key="1">
    <source>
        <dbReference type="ARBA" id="ARBA00004141"/>
    </source>
</evidence>
<comment type="similarity">
    <text evidence="4">Belongs to the RBT5 family.</text>
</comment>
<dbReference type="PROSITE" id="PS52012">
    <property type="entry name" value="CFEM"/>
    <property type="match status" value="1"/>
</dbReference>
<dbReference type="GO" id="GO:0005576">
    <property type="term" value="C:extracellular region"/>
    <property type="evidence" value="ECO:0007669"/>
    <property type="project" value="UniProtKB-SubCell"/>
</dbReference>
<dbReference type="EMBL" id="JANBVN010000163">
    <property type="protein sequence ID" value="KAJ9137212.1"/>
    <property type="molecule type" value="Genomic_DNA"/>
</dbReference>
<comment type="caution">
    <text evidence="14">Lacks conserved residue(s) required for the propagation of feature annotation.</text>
</comment>
<reference evidence="18" key="1">
    <citation type="submission" date="2022-07" db="EMBL/GenBank/DDBJ databases">
        <title>Fungi with potential for degradation of polypropylene.</title>
        <authorList>
            <person name="Gostincar C."/>
        </authorList>
    </citation>
    <scope>NUCLEOTIDE SEQUENCE</scope>
    <source>
        <strain evidence="18">EXF-13287</strain>
    </source>
</reference>
<comment type="caution">
    <text evidence="18">The sequence shown here is derived from an EMBL/GenBank/DDBJ whole genome shotgun (WGS) entry which is preliminary data.</text>
</comment>
<feature type="transmembrane region" description="Helical" evidence="15">
    <location>
        <begin position="181"/>
        <end position="199"/>
    </location>
</feature>
<comment type="similarity">
    <text evidence="13">Belongs to the SAT4 family.</text>
</comment>
<dbReference type="SMART" id="SM00747">
    <property type="entry name" value="CFEM"/>
    <property type="match status" value="1"/>
</dbReference>
<keyword evidence="14" id="KW-0408">Iron</keyword>
<proteinExistence type="inferred from homology"/>
<dbReference type="InterPro" id="IPR052337">
    <property type="entry name" value="SAT4-like"/>
</dbReference>
<evidence type="ECO:0000256" key="16">
    <source>
        <dbReference type="SAM" id="SignalP"/>
    </source>
</evidence>
<keyword evidence="5" id="KW-0964">Secreted</keyword>
<evidence type="ECO:0000256" key="2">
    <source>
        <dbReference type="ARBA" id="ARBA00004589"/>
    </source>
</evidence>
<evidence type="ECO:0000313" key="19">
    <source>
        <dbReference type="Proteomes" id="UP001174691"/>
    </source>
</evidence>
<keyword evidence="14" id="KW-0349">Heme</keyword>
<keyword evidence="12" id="KW-0449">Lipoprotein</keyword>
<keyword evidence="14" id="KW-0479">Metal-binding</keyword>
<evidence type="ECO:0000256" key="6">
    <source>
        <dbReference type="ARBA" id="ARBA00022622"/>
    </source>
</evidence>
<keyword evidence="11 14" id="KW-1015">Disulfide bond</keyword>
<evidence type="ECO:0000256" key="8">
    <source>
        <dbReference type="ARBA" id="ARBA00022729"/>
    </source>
</evidence>
<gene>
    <name evidence="18" type="ORF">NKR19_g8283</name>
</gene>
<dbReference type="InterPro" id="IPR049326">
    <property type="entry name" value="Rhodopsin_dom_fungi"/>
</dbReference>
<evidence type="ECO:0000256" key="5">
    <source>
        <dbReference type="ARBA" id="ARBA00022525"/>
    </source>
</evidence>
<dbReference type="PANTHER" id="PTHR33048">
    <property type="entry name" value="PTH11-LIKE INTEGRAL MEMBRANE PROTEIN (AFU_ORTHOLOGUE AFUA_5G11245)"/>
    <property type="match status" value="1"/>
</dbReference>
<protein>
    <submittedName>
        <fullName evidence="18">CFEM domain-containing protein</fullName>
    </submittedName>
</protein>
<keyword evidence="19" id="KW-1185">Reference proteome</keyword>
<dbReference type="Pfam" id="PF05730">
    <property type="entry name" value="CFEM"/>
    <property type="match status" value="1"/>
</dbReference>
<keyword evidence="6" id="KW-0336">GPI-anchor</keyword>
<feature type="disulfide bond" evidence="14">
    <location>
        <begin position="54"/>
        <end position="87"/>
    </location>
</feature>
<evidence type="ECO:0000256" key="9">
    <source>
        <dbReference type="ARBA" id="ARBA00022989"/>
    </source>
</evidence>
<feature type="binding site" description="axial binding residue" evidence="14">
    <location>
        <position position="49"/>
    </location>
    <ligand>
        <name>heme</name>
        <dbReference type="ChEBI" id="CHEBI:30413"/>
    </ligand>
    <ligandPart>
        <name>Fe</name>
        <dbReference type="ChEBI" id="CHEBI:18248"/>
    </ligandPart>
</feature>
<keyword evidence="8 16" id="KW-0732">Signal</keyword>
<name>A0AA38RQQ8_9PEZI</name>
<feature type="transmembrane region" description="Helical" evidence="15">
    <location>
        <begin position="211"/>
        <end position="232"/>
    </location>
</feature>
<dbReference type="PANTHER" id="PTHR33048:SF160">
    <property type="entry name" value="SAT4 FAMILY MEMBRANE PROTEIN"/>
    <property type="match status" value="1"/>
</dbReference>
<keyword evidence="10 15" id="KW-0472">Membrane</keyword>
<keyword evidence="7 15" id="KW-0812">Transmembrane</keyword>
<feature type="domain" description="CFEM" evidence="17">
    <location>
        <begin position="2"/>
        <end position="115"/>
    </location>
</feature>
<feature type="disulfide bond" evidence="14">
    <location>
        <begin position="45"/>
        <end position="52"/>
    </location>
</feature>
<evidence type="ECO:0000259" key="17">
    <source>
        <dbReference type="PROSITE" id="PS52012"/>
    </source>
</evidence>
<evidence type="ECO:0000256" key="3">
    <source>
        <dbReference type="ARBA" id="ARBA00004613"/>
    </source>
</evidence>
<feature type="transmembrane region" description="Helical" evidence="15">
    <location>
        <begin position="252"/>
        <end position="281"/>
    </location>
</feature>
<feature type="chain" id="PRO_5041288440" evidence="16">
    <location>
        <begin position="21"/>
        <end position="454"/>
    </location>
</feature>
<feature type="transmembrane region" description="Helical" evidence="15">
    <location>
        <begin position="293"/>
        <end position="311"/>
    </location>
</feature>
<keyword evidence="6" id="KW-0325">Glycoprotein</keyword>
<dbReference type="InterPro" id="IPR008427">
    <property type="entry name" value="Extracellular_membr_CFEM_dom"/>
</dbReference>
<keyword evidence="9 15" id="KW-1133">Transmembrane helix</keyword>
<evidence type="ECO:0000256" key="4">
    <source>
        <dbReference type="ARBA" id="ARBA00010031"/>
    </source>
</evidence>
<dbReference type="Proteomes" id="UP001174691">
    <property type="component" value="Unassembled WGS sequence"/>
</dbReference>
<sequence>MRFLTCLAAVLLAVVQLVAAAENITAPPECGLKCIVTSVLTASNCSLLDTDCICSDAPLNDKITLCVMQNCTVWEQLETKKYSTQTCHIEGQDRRPLVRIVAIVFGFLGLTAFALRCFARLYIAAQSWGTDDYIICAAVAVMIPLQVISIPLSQHGLGLDMWNVSHDSITSILYLYYWDEMVYITALSLTKVSILFFYLKVFPARGFRYCVYALIAANITYAVVFDLLLAFQCNPIRGAWLTWDGTFHAKCISINLLGWSAAAINIVLDLSVIILPLPELFRLSMSLRKKVQIIMMFAVGFFVTFVSIIRLRSLVEFGNTQNLTQDYVEVGYWSTIEVPVGIICACMPAVRSLFSLVFPKVFSTSRKGSSYGFGSVGPSLKLSSQPKLASKKQISVKQEWTVVSSDVGRERFHSDEELVRPPLDLDDRELPARRVTLVKGPARSNSQGHSHGNV</sequence>
<feature type="signal peptide" evidence="16">
    <location>
        <begin position="1"/>
        <end position="20"/>
    </location>
</feature>
<evidence type="ECO:0000256" key="14">
    <source>
        <dbReference type="PROSITE-ProRule" id="PRU01356"/>
    </source>
</evidence>
<dbReference type="Pfam" id="PF20684">
    <property type="entry name" value="Fung_rhodopsin"/>
    <property type="match status" value="1"/>
</dbReference>
<dbReference type="GO" id="GO:0098552">
    <property type="term" value="C:side of membrane"/>
    <property type="evidence" value="ECO:0007669"/>
    <property type="project" value="UniProtKB-KW"/>
</dbReference>
<evidence type="ECO:0000256" key="11">
    <source>
        <dbReference type="ARBA" id="ARBA00023157"/>
    </source>
</evidence>
<evidence type="ECO:0000256" key="7">
    <source>
        <dbReference type="ARBA" id="ARBA00022692"/>
    </source>
</evidence>
<evidence type="ECO:0000256" key="10">
    <source>
        <dbReference type="ARBA" id="ARBA00023136"/>
    </source>
</evidence>
<comment type="subcellular location">
    <subcellularLocation>
        <location evidence="2">Membrane</location>
        <topology evidence="2">Lipid-anchor</topology>
        <topology evidence="2">GPI-anchor</topology>
    </subcellularLocation>
    <subcellularLocation>
        <location evidence="1">Membrane</location>
        <topology evidence="1">Multi-pass membrane protein</topology>
    </subcellularLocation>
    <subcellularLocation>
        <location evidence="3">Secreted</location>
    </subcellularLocation>
</comment>
<evidence type="ECO:0000256" key="13">
    <source>
        <dbReference type="ARBA" id="ARBA00038359"/>
    </source>
</evidence>
<dbReference type="GO" id="GO:0046872">
    <property type="term" value="F:metal ion binding"/>
    <property type="evidence" value="ECO:0007669"/>
    <property type="project" value="UniProtKB-UniRule"/>
</dbReference>
<evidence type="ECO:0000256" key="12">
    <source>
        <dbReference type="ARBA" id="ARBA00023288"/>
    </source>
</evidence>